<comment type="subcellular location">
    <subcellularLocation>
        <location evidence="1">Cell membrane</location>
        <topology evidence="1">Multi-pass membrane protein</topology>
    </subcellularLocation>
</comment>
<keyword evidence="3" id="KW-1003">Cell membrane</keyword>
<feature type="transmembrane region" description="Helical" evidence="7">
    <location>
        <begin position="453"/>
        <end position="474"/>
    </location>
</feature>
<reference evidence="8 9" key="1">
    <citation type="submission" date="2023-03" db="EMBL/GenBank/DDBJ databases">
        <title>Novosphingobium cyanobacteriorum sp. nov., isolated from a eutrophic reservoir during the Microcystis bloom period.</title>
        <authorList>
            <person name="Kang M."/>
            <person name="Le V."/>
            <person name="Ko S.-R."/>
            <person name="Lee S.-A."/>
            <person name="Ahn C.-Y."/>
        </authorList>
    </citation>
    <scope>NUCLEOTIDE SEQUENCE [LARGE SCALE GENOMIC DNA]</scope>
    <source>
        <strain evidence="8 9">HBC54</strain>
    </source>
</reference>
<comment type="similarity">
    <text evidence="2">Belongs to the polysaccharide synthase family.</text>
</comment>
<protein>
    <submittedName>
        <fullName evidence="8">Oligosaccharide flippase family protein</fullName>
    </submittedName>
</protein>
<feature type="transmembrane region" description="Helical" evidence="7">
    <location>
        <begin position="87"/>
        <end position="108"/>
    </location>
</feature>
<dbReference type="RefSeq" id="WP_277280198.1">
    <property type="nucleotide sequence ID" value="NZ_JAROCY010000023.1"/>
</dbReference>
<evidence type="ECO:0000256" key="3">
    <source>
        <dbReference type="ARBA" id="ARBA00022475"/>
    </source>
</evidence>
<sequence>MLAKLVALTRKGSFTAAIAMLARVSNQVAVVGVTLVATRVLGPADFGVFSIGAALLTLARTMLYTGPFEFLLKAPEERGLAVSRACLVANGVVALGWLILLVLTGLAAPLMFRGAGVAAVILALAPSNLIAGVAGWMEALMLRSGQVRRYYVSTVAVEFGSGIGTAILLLEGCGLWALVAQVYMRMLLYVAIYGLVVKVPAWQRPPAADVGEVLRWSRSRYGSVLVGFLANYSGDLLLGLTFSPAASGLYRAGNRMVTALADMFVQPASLLTTTTLAAERARGVQDTGVWLRLLSLFAAMAFPALALLALVADRVTPIALGPAWAAAGPVVSVFCIARMAGLVSAVSSSTLVVHDRQGRVLAVQGAAAVATGVLTLVAAPFGAVAAAAAAAAVTIVASIALFRSAAGVQPPQSGPLGDAARMVLLPLVGTLSIGFLADVLLRRAGVQAKLDVALVVGLGVAGWAVAAWLAAPALRRGVAVLSDRPGGR</sequence>
<proteinExistence type="inferred from homology"/>
<evidence type="ECO:0000256" key="5">
    <source>
        <dbReference type="ARBA" id="ARBA00022989"/>
    </source>
</evidence>
<keyword evidence="9" id="KW-1185">Reference proteome</keyword>
<dbReference type="Proteomes" id="UP001222770">
    <property type="component" value="Unassembled WGS sequence"/>
</dbReference>
<feature type="transmembrane region" description="Helical" evidence="7">
    <location>
        <begin position="12"/>
        <end position="40"/>
    </location>
</feature>
<dbReference type="PANTHER" id="PTHR30250">
    <property type="entry name" value="PST FAMILY PREDICTED COLANIC ACID TRANSPORTER"/>
    <property type="match status" value="1"/>
</dbReference>
<feature type="transmembrane region" description="Helical" evidence="7">
    <location>
        <begin position="383"/>
        <end position="402"/>
    </location>
</feature>
<feature type="transmembrane region" description="Helical" evidence="7">
    <location>
        <begin position="358"/>
        <end position="377"/>
    </location>
</feature>
<evidence type="ECO:0000256" key="7">
    <source>
        <dbReference type="SAM" id="Phobius"/>
    </source>
</evidence>
<gene>
    <name evidence="8" type="ORF">POM99_18815</name>
</gene>
<dbReference type="Pfam" id="PF13440">
    <property type="entry name" value="Polysacc_synt_3"/>
    <property type="match status" value="1"/>
</dbReference>
<organism evidence="8 9">
    <name type="scientific">Novosphingobium cyanobacteriorum</name>
    <dbReference type="NCBI Taxonomy" id="3024215"/>
    <lineage>
        <taxon>Bacteria</taxon>
        <taxon>Pseudomonadati</taxon>
        <taxon>Pseudomonadota</taxon>
        <taxon>Alphaproteobacteria</taxon>
        <taxon>Sphingomonadales</taxon>
        <taxon>Sphingomonadaceae</taxon>
        <taxon>Novosphingobium</taxon>
    </lineage>
</organism>
<dbReference type="InterPro" id="IPR050833">
    <property type="entry name" value="Poly_Biosynth_Transport"/>
</dbReference>
<evidence type="ECO:0000256" key="4">
    <source>
        <dbReference type="ARBA" id="ARBA00022692"/>
    </source>
</evidence>
<comment type="caution">
    <text evidence="8">The sequence shown here is derived from an EMBL/GenBank/DDBJ whole genome shotgun (WGS) entry which is preliminary data.</text>
</comment>
<feature type="transmembrane region" description="Helical" evidence="7">
    <location>
        <begin position="114"/>
        <end position="137"/>
    </location>
</feature>
<feature type="transmembrane region" description="Helical" evidence="7">
    <location>
        <begin position="175"/>
        <end position="196"/>
    </location>
</feature>
<feature type="transmembrane region" description="Helical" evidence="7">
    <location>
        <begin position="423"/>
        <end position="441"/>
    </location>
</feature>
<keyword evidence="6 7" id="KW-0472">Membrane</keyword>
<feature type="transmembrane region" description="Helical" evidence="7">
    <location>
        <begin position="46"/>
        <end position="66"/>
    </location>
</feature>
<dbReference type="EMBL" id="JAROCY010000023">
    <property type="protein sequence ID" value="MDF8335262.1"/>
    <property type="molecule type" value="Genomic_DNA"/>
</dbReference>
<evidence type="ECO:0000313" key="9">
    <source>
        <dbReference type="Proteomes" id="UP001222770"/>
    </source>
</evidence>
<dbReference type="PANTHER" id="PTHR30250:SF10">
    <property type="entry name" value="LIPOPOLYSACCHARIDE BIOSYNTHESIS PROTEIN WZXC"/>
    <property type="match status" value="1"/>
</dbReference>
<keyword evidence="4 7" id="KW-0812">Transmembrane</keyword>
<evidence type="ECO:0000256" key="2">
    <source>
        <dbReference type="ARBA" id="ARBA00007430"/>
    </source>
</evidence>
<evidence type="ECO:0000256" key="1">
    <source>
        <dbReference type="ARBA" id="ARBA00004651"/>
    </source>
</evidence>
<name>A0ABT6CN30_9SPHN</name>
<evidence type="ECO:0000256" key="6">
    <source>
        <dbReference type="ARBA" id="ARBA00023136"/>
    </source>
</evidence>
<accession>A0ABT6CN30</accession>
<feature type="transmembrane region" description="Helical" evidence="7">
    <location>
        <begin position="149"/>
        <end position="169"/>
    </location>
</feature>
<keyword evidence="5 7" id="KW-1133">Transmembrane helix</keyword>
<feature type="transmembrane region" description="Helical" evidence="7">
    <location>
        <begin position="323"/>
        <end position="346"/>
    </location>
</feature>
<feature type="transmembrane region" description="Helical" evidence="7">
    <location>
        <begin position="289"/>
        <end position="311"/>
    </location>
</feature>
<evidence type="ECO:0000313" key="8">
    <source>
        <dbReference type="EMBL" id="MDF8335262.1"/>
    </source>
</evidence>